<accession>A0A0F8YGC7</accession>
<sequence>MNKCPHCGEEYSYGRSICHICEDNSLPFGKIFGRQEKVHKWNCGTSLACMELLESDLDSIKSFCNEVPNATKIEVTKHNVHKWNCESFERFNNTHTDEKKPEIPLIYE</sequence>
<proteinExistence type="predicted"/>
<dbReference type="EMBL" id="LAZR01066611">
    <property type="protein sequence ID" value="KKK53234.1"/>
    <property type="molecule type" value="Genomic_DNA"/>
</dbReference>
<protein>
    <submittedName>
        <fullName evidence="1">Uncharacterized protein</fullName>
    </submittedName>
</protein>
<organism evidence="1">
    <name type="scientific">marine sediment metagenome</name>
    <dbReference type="NCBI Taxonomy" id="412755"/>
    <lineage>
        <taxon>unclassified sequences</taxon>
        <taxon>metagenomes</taxon>
        <taxon>ecological metagenomes</taxon>
    </lineage>
</organism>
<reference evidence="1" key="1">
    <citation type="journal article" date="2015" name="Nature">
        <title>Complex archaea that bridge the gap between prokaryotes and eukaryotes.</title>
        <authorList>
            <person name="Spang A."/>
            <person name="Saw J.H."/>
            <person name="Jorgensen S.L."/>
            <person name="Zaremba-Niedzwiedzka K."/>
            <person name="Martijn J."/>
            <person name="Lind A.E."/>
            <person name="van Eijk R."/>
            <person name="Schleper C."/>
            <person name="Guy L."/>
            <person name="Ettema T.J."/>
        </authorList>
    </citation>
    <scope>NUCLEOTIDE SEQUENCE</scope>
</reference>
<gene>
    <name evidence="1" type="ORF">LCGC14_3096830</name>
</gene>
<evidence type="ECO:0000313" key="1">
    <source>
        <dbReference type="EMBL" id="KKK53234.1"/>
    </source>
</evidence>
<name>A0A0F8YGC7_9ZZZZ</name>
<dbReference type="AlphaFoldDB" id="A0A0F8YGC7"/>
<comment type="caution">
    <text evidence="1">The sequence shown here is derived from an EMBL/GenBank/DDBJ whole genome shotgun (WGS) entry which is preliminary data.</text>
</comment>